<accession>A0A9D2N1V4</accession>
<evidence type="ECO:0000313" key="2">
    <source>
        <dbReference type="EMBL" id="HJC06523.1"/>
    </source>
</evidence>
<feature type="compositionally biased region" description="Basic and acidic residues" evidence="1">
    <location>
        <begin position="238"/>
        <end position="247"/>
    </location>
</feature>
<feature type="region of interest" description="Disordered" evidence="1">
    <location>
        <begin position="197"/>
        <end position="247"/>
    </location>
</feature>
<evidence type="ECO:0000256" key="1">
    <source>
        <dbReference type="SAM" id="MobiDB-lite"/>
    </source>
</evidence>
<dbReference type="EMBL" id="DWWT01000051">
    <property type="protein sequence ID" value="HJC06523.1"/>
    <property type="molecule type" value="Genomic_DNA"/>
</dbReference>
<dbReference type="Proteomes" id="UP000823910">
    <property type="component" value="Unassembled WGS sequence"/>
</dbReference>
<proteinExistence type="predicted"/>
<name>A0A9D2N1V4_9FIRM</name>
<dbReference type="InterPro" id="IPR014202">
    <property type="entry name" value="Spore_II_R"/>
</dbReference>
<organism evidence="2 3">
    <name type="scientific">Candidatus Enterocloster excrementipullorum</name>
    <dbReference type="NCBI Taxonomy" id="2838559"/>
    <lineage>
        <taxon>Bacteria</taxon>
        <taxon>Bacillati</taxon>
        <taxon>Bacillota</taxon>
        <taxon>Clostridia</taxon>
        <taxon>Lachnospirales</taxon>
        <taxon>Lachnospiraceae</taxon>
        <taxon>Enterocloster</taxon>
    </lineage>
</organism>
<dbReference type="Pfam" id="PF09551">
    <property type="entry name" value="Spore_II_R"/>
    <property type="match status" value="1"/>
</dbReference>
<reference evidence="2" key="2">
    <citation type="submission" date="2021-04" db="EMBL/GenBank/DDBJ databases">
        <authorList>
            <person name="Gilroy R."/>
        </authorList>
    </citation>
    <scope>NUCLEOTIDE SEQUENCE</scope>
    <source>
        <strain evidence="2">CHK180-15479</strain>
    </source>
</reference>
<gene>
    <name evidence="2" type="ORF">H9704_10285</name>
</gene>
<protein>
    <submittedName>
        <fullName evidence="2">Stage II sporulation protein R</fullName>
    </submittedName>
</protein>
<dbReference type="AlphaFoldDB" id="A0A9D2N1V4"/>
<sequence>MKYKISLSISALCFLMAFLLLLTIRARSQEALASRIAPNILRFHVLAESNRAEDQELKIGVKNLILAYVHSQAPAAADKETLSQWLMENQEKIETLSEEWLKSQGCSVPVHLELARDYFPSKSYGDMVFPCGFYDAARITIGQGEGRNWWCVLYPSLCFVDSVHAVVPASSRRELSSVLAEKDYAALLPPGGLSTASSPAGGSVSAGGSGPADASAPGGGSDPDGISVPEVSGNPGDSQEKKPEIQVKSRLLEIISGFGS</sequence>
<evidence type="ECO:0000313" key="3">
    <source>
        <dbReference type="Proteomes" id="UP000823910"/>
    </source>
</evidence>
<reference evidence="2" key="1">
    <citation type="journal article" date="2021" name="PeerJ">
        <title>Extensive microbial diversity within the chicken gut microbiome revealed by metagenomics and culture.</title>
        <authorList>
            <person name="Gilroy R."/>
            <person name="Ravi A."/>
            <person name="Getino M."/>
            <person name="Pursley I."/>
            <person name="Horton D.L."/>
            <person name="Alikhan N.F."/>
            <person name="Baker D."/>
            <person name="Gharbi K."/>
            <person name="Hall N."/>
            <person name="Watson M."/>
            <person name="Adriaenssens E.M."/>
            <person name="Foster-Nyarko E."/>
            <person name="Jarju S."/>
            <person name="Secka A."/>
            <person name="Antonio M."/>
            <person name="Oren A."/>
            <person name="Chaudhuri R.R."/>
            <person name="La Ragione R."/>
            <person name="Hildebrand F."/>
            <person name="Pallen M.J."/>
        </authorList>
    </citation>
    <scope>NUCLEOTIDE SEQUENCE</scope>
    <source>
        <strain evidence="2">CHK180-15479</strain>
    </source>
</reference>
<comment type="caution">
    <text evidence="2">The sequence shown here is derived from an EMBL/GenBank/DDBJ whole genome shotgun (WGS) entry which is preliminary data.</text>
</comment>